<dbReference type="InterPro" id="IPR035906">
    <property type="entry name" value="MetI-like_sf"/>
</dbReference>
<evidence type="ECO:0000256" key="6">
    <source>
        <dbReference type="ARBA" id="ARBA00022692"/>
    </source>
</evidence>
<evidence type="ECO:0000313" key="15">
    <source>
        <dbReference type="EMBL" id="PTL72441.1"/>
    </source>
</evidence>
<dbReference type="CDD" id="cd03257">
    <property type="entry name" value="ABC_NikE_OppD_transporters"/>
    <property type="match status" value="1"/>
</dbReference>
<dbReference type="Pfam" id="PF08352">
    <property type="entry name" value="oligo_HPY"/>
    <property type="match status" value="1"/>
</dbReference>
<evidence type="ECO:0000256" key="3">
    <source>
        <dbReference type="ARBA" id="ARBA00005417"/>
    </source>
</evidence>
<feature type="domain" description="ABC transmembrane type-1" evidence="14">
    <location>
        <begin position="91"/>
        <end position="280"/>
    </location>
</feature>
<dbReference type="Gene3D" id="3.40.50.300">
    <property type="entry name" value="P-loop containing nucleotide triphosphate hydrolases"/>
    <property type="match status" value="1"/>
</dbReference>
<keyword evidence="8 15" id="KW-0067">ATP-binding</keyword>
<feature type="compositionally biased region" description="Low complexity" evidence="12">
    <location>
        <begin position="303"/>
        <end position="317"/>
    </location>
</feature>
<dbReference type="Pfam" id="PF00005">
    <property type="entry name" value="ABC_tran"/>
    <property type="match status" value="1"/>
</dbReference>
<dbReference type="InterPro" id="IPR003593">
    <property type="entry name" value="AAA+_ATPase"/>
</dbReference>
<dbReference type="Pfam" id="PF00528">
    <property type="entry name" value="BPD_transp_1"/>
    <property type="match status" value="1"/>
</dbReference>
<dbReference type="PROSITE" id="PS50893">
    <property type="entry name" value="ABC_TRANSPORTER_2"/>
    <property type="match status" value="1"/>
</dbReference>
<sequence length="646" mass="67220">MTESTTAIAVGHAKASRSSWAARTWRDQPLGVVAAGYILLVAVLGALAPVIAPYPAGKQDLLATLSGPTAEHLLGTDTLGRDILSRLLHGTIPSLGYALIALAVFLLVGVPFGIVAGYVGGRIDGIISRVGEIALSIPVVIILLVVLAVFSSNPVAAMVTLGVLAAPGLVRVARGATLVVREEAFVTAATVSGVRPSRIMGTHVLRRVLGPLLVQASLFLGSALVVQAALAFLGLLSSGDDPTWGGMIGEASQVVSFTSWPLLPPGLAIILMVLAFGIVGDAVRDSTADESTPRVRRRTRAVSDGTATSASTSSLDDTSGDHLLEVHDLRVVLDGGVALVDGASFTVDRGEVVAVVGESGCGKSVTALAVLGLLPHGLEVESGSVVFDGVDLTRGGPSAYSALRGSGIGYVAQDALGSLDPTHSIGSHLREVITRHEKLASAATRARAQELLAQVRIPDPDRVLALYPHEISGGMAQRVNIALALAGRPRLIVADEPTTALDVTVQAEILRLLRDLQRESGMSVLIITHNWGVVADIADRAVVMYAGEVVERGTVHDVFDTPRFPYTAALLAADPSTAAPRERLTTIAGRVPAPGDRPVGCRFAGRCAFATRECTSAPIPLRRVDPGSVTRCIRVEQLVEQGALTR</sequence>
<gene>
    <name evidence="15" type="ORF">C1I63_05980</name>
</gene>
<name>A0A2T4USF6_9MICO</name>
<dbReference type="PANTHER" id="PTHR43297:SF2">
    <property type="entry name" value="DIPEPTIDE TRANSPORT ATP-BINDING PROTEIN DPPD"/>
    <property type="match status" value="1"/>
</dbReference>
<keyword evidence="16" id="KW-1185">Reference proteome</keyword>
<dbReference type="GO" id="GO:0055085">
    <property type="term" value="P:transmembrane transport"/>
    <property type="evidence" value="ECO:0007669"/>
    <property type="project" value="InterPro"/>
</dbReference>
<feature type="transmembrane region" description="Helical" evidence="11">
    <location>
        <begin position="257"/>
        <end position="279"/>
    </location>
</feature>
<dbReference type="FunFam" id="3.40.50.300:FF:000016">
    <property type="entry name" value="Oligopeptide ABC transporter ATP-binding component"/>
    <property type="match status" value="1"/>
</dbReference>
<feature type="region of interest" description="Disordered" evidence="12">
    <location>
        <begin position="288"/>
        <end position="317"/>
    </location>
</feature>
<accession>A0A2T4USF6</accession>
<feature type="transmembrane region" description="Helical" evidence="11">
    <location>
        <begin position="208"/>
        <end position="237"/>
    </location>
</feature>
<dbReference type="CDD" id="cd06261">
    <property type="entry name" value="TM_PBP2"/>
    <property type="match status" value="1"/>
</dbReference>
<evidence type="ECO:0000259" key="14">
    <source>
        <dbReference type="PROSITE" id="PS50928"/>
    </source>
</evidence>
<keyword evidence="7" id="KW-0547">Nucleotide-binding</keyword>
<dbReference type="SMART" id="SM00382">
    <property type="entry name" value="AAA"/>
    <property type="match status" value="1"/>
</dbReference>
<comment type="similarity">
    <text evidence="11">Belongs to the binding-protein-dependent transport system permease family.</text>
</comment>
<dbReference type="AlphaFoldDB" id="A0A2T4USF6"/>
<feature type="transmembrane region" description="Helical" evidence="11">
    <location>
        <begin position="95"/>
        <end position="121"/>
    </location>
</feature>
<proteinExistence type="inferred from homology"/>
<protein>
    <submittedName>
        <fullName evidence="15">Peptide ABC transporter ATP-binding protein</fullName>
    </submittedName>
</protein>
<comment type="caution">
    <text evidence="15">The sequence shown here is derived from an EMBL/GenBank/DDBJ whole genome shotgun (WGS) entry which is preliminary data.</text>
</comment>
<evidence type="ECO:0000256" key="11">
    <source>
        <dbReference type="RuleBase" id="RU363032"/>
    </source>
</evidence>
<dbReference type="Proteomes" id="UP000241085">
    <property type="component" value="Unassembled WGS sequence"/>
</dbReference>
<dbReference type="PROSITE" id="PS50928">
    <property type="entry name" value="ABC_TM1"/>
    <property type="match status" value="1"/>
</dbReference>
<evidence type="ECO:0000256" key="2">
    <source>
        <dbReference type="ARBA" id="ARBA00004202"/>
    </source>
</evidence>
<keyword evidence="4 11" id="KW-0813">Transport</keyword>
<evidence type="ECO:0000313" key="16">
    <source>
        <dbReference type="Proteomes" id="UP000241085"/>
    </source>
</evidence>
<keyword evidence="5" id="KW-1003">Cell membrane</keyword>
<organism evidence="15 16">
    <name type="scientific">Rathayibacter caricis DSM 15933</name>
    <dbReference type="NCBI Taxonomy" id="1328867"/>
    <lineage>
        <taxon>Bacteria</taxon>
        <taxon>Bacillati</taxon>
        <taxon>Actinomycetota</taxon>
        <taxon>Actinomycetes</taxon>
        <taxon>Micrococcales</taxon>
        <taxon>Microbacteriaceae</taxon>
        <taxon>Rathayibacter</taxon>
    </lineage>
</organism>
<dbReference type="PROSITE" id="PS00211">
    <property type="entry name" value="ABC_TRANSPORTER_1"/>
    <property type="match status" value="1"/>
</dbReference>
<comment type="similarity">
    <text evidence="3">Belongs to the ABC transporter superfamily.</text>
</comment>
<keyword evidence="10 11" id="KW-0472">Membrane</keyword>
<dbReference type="NCBIfam" id="TIGR01727">
    <property type="entry name" value="oligo_HPY"/>
    <property type="match status" value="1"/>
</dbReference>
<dbReference type="PANTHER" id="PTHR43297">
    <property type="entry name" value="OLIGOPEPTIDE TRANSPORT ATP-BINDING PROTEIN APPD"/>
    <property type="match status" value="1"/>
</dbReference>
<dbReference type="InterPro" id="IPR013563">
    <property type="entry name" value="Oligopep_ABC_C"/>
</dbReference>
<dbReference type="InterPro" id="IPR050388">
    <property type="entry name" value="ABC_Ni/Peptide_Import"/>
</dbReference>
<evidence type="ECO:0000256" key="4">
    <source>
        <dbReference type="ARBA" id="ARBA00022448"/>
    </source>
</evidence>
<dbReference type="GO" id="GO:0005524">
    <property type="term" value="F:ATP binding"/>
    <property type="evidence" value="ECO:0007669"/>
    <property type="project" value="UniProtKB-KW"/>
</dbReference>
<dbReference type="EMBL" id="PZPL01000001">
    <property type="protein sequence ID" value="PTL72441.1"/>
    <property type="molecule type" value="Genomic_DNA"/>
</dbReference>
<evidence type="ECO:0000256" key="10">
    <source>
        <dbReference type="ARBA" id="ARBA00023136"/>
    </source>
</evidence>
<dbReference type="GO" id="GO:0005886">
    <property type="term" value="C:plasma membrane"/>
    <property type="evidence" value="ECO:0007669"/>
    <property type="project" value="UniProtKB-SubCell"/>
</dbReference>
<dbReference type="Gene3D" id="1.10.3720.10">
    <property type="entry name" value="MetI-like"/>
    <property type="match status" value="1"/>
</dbReference>
<dbReference type="RefSeq" id="WP_107574144.1">
    <property type="nucleotide sequence ID" value="NZ_PZPL01000001.1"/>
</dbReference>
<evidence type="ECO:0000256" key="9">
    <source>
        <dbReference type="ARBA" id="ARBA00022989"/>
    </source>
</evidence>
<evidence type="ECO:0000256" key="1">
    <source>
        <dbReference type="ARBA" id="ARBA00004141"/>
    </source>
</evidence>
<keyword evidence="9 11" id="KW-1133">Transmembrane helix</keyword>
<evidence type="ECO:0000259" key="13">
    <source>
        <dbReference type="PROSITE" id="PS50893"/>
    </source>
</evidence>
<dbReference type="InterPro" id="IPR003439">
    <property type="entry name" value="ABC_transporter-like_ATP-bd"/>
</dbReference>
<feature type="transmembrane region" description="Helical" evidence="11">
    <location>
        <begin position="30"/>
        <end position="52"/>
    </location>
</feature>
<keyword evidence="6 11" id="KW-0812">Transmembrane</keyword>
<evidence type="ECO:0000256" key="8">
    <source>
        <dbReference type="ARBA" id="ARBA00022840"/>
    </source>
</evidence>
<dbReference type="InterPro" id="IPR000515">
    <property type="entry name" value="MetI-like"/>
</dbReference>
<evidence type="ECO:0000256" key="7">
    <source>
        <dbReference type="ARBA" id="ARBA00022741"/>
    </source>
</evidence>
<reference evidence="15 16" key="1">
    <citation type="submission" date="2018-03" db="EMBL/GenBank/DDBJ databases">
        <title>Bacteriophage NCPPB3778 and a type I-E CRISPR drive the evolution of the US Biological Select Agent, Rathayibacter toxicus.</title>
        <authorList>
            <person name="Davis E.W.II."/>
            <person name="Tabima J.F."/>
            <person name="Weisberg A.J."/>
            <person name="Dantas Lopes L."/>
            <person name="Wiseman M.S."/>
            <person name="Wiseman M.S."/>
            <person name="Pupko T."/>
            <person name="Belcher M.S."/>
            <person name="Sechler A.J."/>
            <person name="Tancos M.A."/>
            <person name="Schroeder B.K."/>
            <person name="Murray T.D."/>
            <person name="Luster D.G."/>
            <person name="Schneider W.L."/>
            <person name="Rogers E."/>
            <person name="Andreote F.D."/>
            <person name="Grunwald N.J."/>
            <person name="Putnam M.L."/>
            <person name="Chang J.H."/>
        </authorList>
    </citation>
    <scope>NUCLEOTIDE SEQUENCE [LARGE SCALE GENOMIC DNA]</scope>
    <source>
        <strain evidence="15 16">DSM 15933</strain>
    </source>
</reference>
<dbReference type="GO" id="GO:0016887">
    <property type="term" value="F:ATP hydrolysis activity"/>
    <property type="evidence" value="ECO:0007669"/>
    <property type="project" value="InterPro"/>
</dbReference>
<evidence type="ECO:0000256" key="12">
    <source>
        <dbReference type="SAM" id="MobiDB-lite"/>
    </source>
</evidence>
<dbReference type="SUPFAM" id="SSF52540">
    <property type="entry name" value="P-loop containing nucleoside triphosphate hydrolases"/>
    <property type="match status" value="1"/>
</dbReference>
<comment type="subcellular location">
    <subcellularLocation>
        <location evidence="11">Cell membrane</location>
        <topology evidence="11">Multi-pass membrane protein</topology>
    </subcellularLocation>
    <subcellularLocation>
        <location evidence="2">Cell membrane</location>
        <topology evidence="2">Peripheral membrane protein</topology>
    </subcellularLocation>
    <subcellularLocation>
        <location evidence="1">Membrane</location>
        <topology evidence="1">Multi-pass membrane protein</topology>
    </subcellularLocation>
</comment>
<dbReference type="InterPro" id="IPR017871">
    <property type="entry name" value="ABC_transporter-like_CS"/>
</dbReference>
<dbReference type="InterPro" id="IPR027417">
    <property type="entry name" value="P-loop_NTPase"/>
</dbReference>
<feature type="transmembrane region" description="Helical" evidence="11">
    <location>
        <begin position="156"/>
        <end position="173"/>
    </location>
</feature>
<feature type="domain" description="ABC transporter" evidence="13">
    <location>
        <begin position="324"/>
        <end position="571"/>
    </location>
</feature>
<dbReference type="SUPFAM" id="SSF161098">
    <property type="entry name" value="MetI-like"/>
    <property type="match status" value="1"/>
</dbReference>
<evidence type="ECO:0000256" key="5">
    <source>
        <dbReference type="ARBA" id="ARBA00022475"/>
    </source>
</evidence>
<feature type="transmembrane region" description="Helical" evidence="11">
    <location>
        <begin position="133"/>
        <end position="150"/>
    </location>
</feature>
<dbReference type="GO" id="GO:0015833">
    <property type="term" value="P:peptide transport"/>
    <property type="evidence" value="ECO:0007669"/>
    <property type="project" value="InterPro"/>
</dbReference>